<dbReference type="Pfam" id="PF01381">
    <property type="entry name" value="HTH_3"/>
    <property type="match status" value="1"/>
</dbReference>
<evidence type="ECO:0000313" key="2">
    <source>
        <dbReference type="EMBL" id="ABF39232.1"/>
    </source>
</evidence>
<gene>
    <name evidence="2" type="ordered locus">Acid345_0227</name>
</gene>
<dbReference type="SMART" id="SM00530">
    <property type="entry name" value="HTH_XRE"/>
    <property type="match status" value="1"/>
</dbReference>
<dbReference type="HOGENOM" id="CLU_2058298_0_0_0"/>
<dbReference type="GO" id="GO:0003677">
    <property type="term" value="F:DNA binding"/>
    <property type="evidence" value="ECO:0007669"/>
    <property type="project" value="InterPro"/>
</dbReference>
<name>Q1IV68_KORVE</name>
<dbReference type="PROSITE" id="PS50943">
    <property type="entry name" value="HTH_CROC1"/>
    <property type="match status" value="1"/>
</dbReference>
<dbReference type="InterPro" id="IPR001387">
    <property type="entry name" value="Cro/C1-type_HTH"/>
</dbReference>
<organism evidence="2 3">
    <name type="scientific">Koribacter versatilis (strain Ellin345)</name>
    <dbReference type="NCBI Taxonomy" id="204669"/>
    <lineage>
        <taxon>Bacteria</taxon>
        <taxon>Pseudomonadati</taxon>
        <taxon>Acidobacteriota</taxon>
        <taxon>Terriglobia</taxon>
        <taxon>Terriglobales</taxon>
        <taxon>Candidatus Korobacteraceae</taxon>
        <taxon>Candidatus Korobacter</taxon>
    </lineage>
</organism>
<dbReference type="KEGG" id="aba:Acid345_0227"/>
<sequence length="119" mass="13242">MFCTENCTRCCANPVQIDPAIVNTLFGHRLGSARRARRISQTELGRRIGVSRVTIANIERGGQNVQIAQAFVLAKALDIHPMELIPTEHDVEEAHQPTNEDRFVRLAKIQLAEIVKGAE</sequence>
<dbReference type="Gene3D" id="1.10.260.40">
    <property type="entry name" value="lambda repressor-like DNA-binding domains"/>
    <property type="match status" value="1"/>
</dbReference>
<proteinExistence type="predicted"/>
<evidence type="ECO:0000313" key="3">
    <source>
        <dbReference type="Proteomes" id="UP000002432"/>
    </source>
</evidence>
<dbReference type="EMBL" id="CP000360">
    <property type="protein sequence ID" value="ABF39232.1"/>
    <property type="molecule type" value="Genomic_DNA"/>
</dbReference>
<dbReference type="InterPro" id="IPR010982">
    <property type="entry name" value="Lambda_DNA-bd_dom_sf"/>
</dbReference>
<dbReference type="Proteomes" id="UP000002432">
    <property type="component" value="Chromosome"/>
</dbReference>
<dbReference type="RefSeq" id="WP_011521034.1">
    <property type="nucleotide sequence ID" value="NC_008009.1"/>
</dbReference>
<keyword evidence="3" id="KW-1185">Reference proteome</keyword>
<dbReference type="STRING" id="204669.Acid345_0227"/>
<dbReference type="SUPFAM" id="SSF47413">
    <property type="entry name" value="lambda repressor-like DNA-binding domains"/>
    <property type="match status" value="1"/>
</dbReference>
<dbReference type="EnsemblBacteria" id="ABF39232">
    <property type="protein sequence ID" value="ABF39232"/>
    <property type="gene ID" value="Acid345_0227"/>
</dbReference>
<reference evidence="2 3" key="1">
    <citation type="journal article" date="2009" name="Appl. Environ. Microbiol.">
        <title>Three genomes from the phylum Acidobacteria provide insight into the lifestyles of these microorganisms in soils.</title>
        <authorList>
            <person name="Ward N.L."/>
            <person name="Challacombe J.F."/>
            <person name="Janssen P.H."/>
            <person name="Henrissat B."/>
            <person name="Coutinho P.M."/>
            <person name="Wu M."/>
            <person name="Xie G."/>
            <person name="Haft D.H."/>
            <person name="Sait M."/>
            <person name="Badger J."/>
            <person name="Barabote R.D."/>
            <person name="Bradley B."/>
            <person name="Brettin T.S."/>
            <person name="Brinkac L.M."/>
            <person name="Bruce D."/>
            <person name="Creasy T."/>
            <person name="Daugherty S.C."/>
            <person name="Davidsen T.M."/>
            <person name="DeBoy R.T."/>
            <person name="Detter J.C."/>
            <person name="Dodson R.J."/>
            <person name="Durkin A.S."/>
            <person name="Ganapathy A."/>
            <person name="Gwinn-Giglio M."/>
            <person name="Han C.S."/>
            <person name="Khouri H."/>
            <person name="Kiss H."/>
            <person name="Kothari S.P."/>
            <person name="Madupu R."/>
            <person name="Nelson K.E."/>
            <person name="Nelson W.C."/>
            <person name="Paulsen I."/>
            <person name="Penn K."/>
            <person name="Ren Q."/>
            <person name="Rosovitz M.J."/>
            <person name="Selengut J.D."/>
            <person name="Shrivastava S."/>
            <person name="Sullivan S.A."/>
            <person name="Tapia R."/>
            <person name="Thompson L.S."/>
            <person name="Watkins K.L."/>
            <person name="Yang Q."/>
            <person name="Yu C."/>
            <person name="Zafar N."/>
            <person name="Zhou L."/>
            <person name="Kuske C.R."/>
        </authorList>
    </citation>
    <scope>NUCLEOTIDE SEQUENCE [LARGE SCALE GENOMIC DNA]</scope>
    <source>
        <strain evidence="2 3">Ellin345</strain>
    </source>
</reference>
<dbReference type="CDD" id="cd00093">
    <property type="entry name" value="HTH_XRE"/>
    <property type="match status" value="1"/>
</dbReference>
<dbReference type="AlphaFoldDB" id="Q1IV68"/>
<feature type="domain" description="HTH cro/C1-type" evidence="1">
    <location>
        <begin position="33"/>
        <end position="84"/>
    </location>
</feature>
<dbReference type="eggNOG" id="COG1396">
    <property type="taxonomic scope" value="Bacteria"/>
</dbReference>
<evidence type="ECO:0000259" key="1">
    <source>
        <dbReference type="PROSITE" id="PS50943"/>
    </source>
</evidence>
<accession>Q1IV68</accession>
<protein>
    <submittedName>
        <fullName evidence="2">Transcriptional regulator, XRE family</fullName>
    </submittedName>
</protein>